<proteinExistence type="predicted"/>
<name>A0A2P2N8Q0_RHIMU</name>
<protein>
    <submittedName>
        <fullName evidence="1">Uncharacterized protein</fullName>
    </submittedName>
</protein>
<organism evidence="1">
    <name type="scientific">Rhizophora mucronata</name>
    <name type="common">Asiatic mangrove</name>
    <dbReference type="NCBI Taxonomy" id="61149"/>
    <lineage>
        <taxon>Eukaryota</taxon>
        <taxon>Viridiplantae</taxon>
        <taxon>Streptophyta</taxon>
        <taxon>Embryophyta</taxon>
        <taxon>Tracheophyta</taxon>
        <taxon>Spermatophyta</taxon>
        <taxon>Magnoliopsida</taxon>
        <taxon>eudicotyledons</taxon>
        <taxon>Gunneridae</taxon>
        <taxon>Pentapetalae</taxon>
        <taxon>rosids</taxon>
        <taxon>fabids</taxon>
        <taxon>Malpighiales</taxon>
        <taxon>Rhizophoraceae</taxon>
        <taxon>Rhizophora</taxon>
    </lineage>
</organism>
<reference evidence="1" key="1">
    <citation type="submission" date="2018-02" db="EMBL/GenBank/DDBJ databases">
        <title>Rhizophora mucronata_Transcriptome.</title>
        <authorList>
            <person name="Meera S.P."/>
            <person name="Sreeshan A."/>
            <person name="Augustine A."/>
        </authorList>
    </citation>
    <scope>NUCLEOTIDE SEQUENCE</scope>
    <source>
        <tissue evidence="1">Leaf</tissue>
    </source>
</reference>
<accession>A0A2P2N8Q0</accession>
<sequence length="18" mass="2204">MHNHLLLFDLNKESMFTL</sequence>
<dbReference type="EMBL" id="GGEC01058351">
    <property type="protein sequence ID" value="MBX38835.1"/>
    <property type="molecule type" value="Transcribed_RNA"/>
</dbReference>
<evidence type="ECO:0000313" key="1">
    <source>
        <dbReference type="EMBL" id="MBX38835.1"/>
    </source>
</evidence>
<dbReference type="AlphaFoldDB" id="A0A2P2N8Q0"/>